<name>A0AAE4ZCG1_9BACT</name>
<gene>
    <name evidence="1" type="ORF">GWO12_12665</name>
</gene>
<comment type="caution">
    <text evidence="1">The sequence shown here is derived from an EMBL/GenBank/DDBJ whole genome shotgun (WGS) entry which is preliminary data.</text>
</comment>
<reference evidence="1 2" key="1">
    <citation type="submission" date="2020-01" db="EMBL/GenBank/DDBJ databases">
        <title>Genomes assembled from Gulf of Kutch pelagic sediment metagenomes.</title>
        <authorList>
            <person name="Chandrashekar M."/>
            <person name="Mahajan M.S."/>
            <person name="Dave K.J."/>
            <person name="Vatsa P."/>
            <person name="Nathani N.M."/>
        </authorList>
    </citation>
    <scope>NUCLEOTIDE SEQUENCE [LARGE SCALE GENOMIC DNA]</scope>
    <source>
        <strain evidence="1">KS3-K002</strain>
    </source>
</reference>
<dbReference type="Proteomes" id="UP000702544">
    <property type="component" value="Unassembled WGS sequence"/>
</dbReference>
<dbReference type="EMBL" id="JAACAK010000108">
    <property type="protein sequence ID" value="NIR75941.1"/>
    <property type="molecule type" value="Genomic_DNA"/>
</dbReference>
<proteinExistence type="predicted"/>
<accession>A0AAE4ZCG1</accession>
<protein>
    <submittedName>
        <fullName evidence="1">Uncharacterized protein</fullName>
    </submittedName>
</protein>
<sequence>MADGSLRAGFVHNDFHSIYDIHPDGQRFVMVESAQTGTETVVVLNWLRELD</sequence>
<evidence type="ECO:0000313" key="1">
    <source>
        <dbReference type="EMBL" id="NIR75941.1"/>
    </source>
</evidence>
<dbReference type="AlphaFoldDB" id="A0AAE4ZCG1"/>
<evidence type="ECO:0000313" key="2">
    <source>
        <dbReference type="Proteomes" id="UP000702544"/>
    </source>
</evidence>
<organism evidence="1 2">
    <name type="scientific">Candidatus Kutchimonas denitrificans</name>
    <dbReference type="NCBI Taxonomy" id="3056748"/>
    <lineage>
        <taxon>Bacteria</taxon>
        <taxon>Pseudomonadati</taxon>
        <taxon>Gemmatimonadota</taxon>
        <taxon>Gemmatimonadia</taxon>
        <taxon>Candidatus Palauibacterales</taxon>
        <taxon>Candidatus Palauibacteraceae</taxon>
        <taxon>Candidatus Kutchimonas</taxon>
    </lineage>
</organism>